<reference evidence="3" key="1">
    <citation type="submission" date="2022-03" db="EMBL/GenBank/DDBJ databases">
        <authorList>
            <person name="Martin C."/>
        </authorList>
    </citation>
    <scope>NUCLEOTIDE SEQUENCE</scope>
</reference>
<evidence type="ECO:0000313" key="3">
    <source>
        <dbReference type="EMBL" id="CAH1779159.1"/>
    </source>
</evidence>
<feature type="compositionally biased region" description="Polar residues" evidence="1">
    <location>
        <begin position="379"/>
        <end position="389"/>
    </location>
</feature>
<feature type="compositionally biased region" description="Low complexity" evidence="1">
    <location>
        <begin position="344"/>
        <end position="367"/>
    </location>
</feature>
<sequence length="455" mass="50096">MATNIASESDSPTVSQLLGSQSPTQSEQGDISMTSGLTTSVNLIQETQLESEDEREGETSSVDASAIRTLRPRAIISKTPKTKGRPKKSLTTKNDVTAVLKALSTMQSSIDTTNKLMQGLQKTNADLVSQLAMKTAQCCELDKECRELRSQLSKTHSTESGLPKTLVIGSSIIRDFDTNKLHNTEVECIRGGTVDDVHKSLTDNNASYDRVILQVGSNDCSKDNTPEDIAKQYQLLIKGAKNIANEVVVSSICPRTDKPAAQEKVDTVNATLQGICSDEDASVTFINNDLSFKLQDNSINDGFLHGDGLHLSKPGTNRLAINMKLKTKGKDITKPYYNRNKNAFNKQNQQNQDNNNNNDDLNHGTNDWTTVNKKHRNNARQSPNNQTDATTHEQSKPQQGHSLRCIKCGEASHLTSSCWHPATVRCRGCNQLGHKVSRCPANRMVDQGHQDFNRF</sequence>
<feature type="domain" description="CCHC-type" evidence="2">
    <location>
        <begin position="404"/>
        <end position="420"/>
    </location>
</feature>
<proteinExistence type="predicted"/>
<dbReference type="InterPro" id="IPR001878">
    <property type="entry name" value="Znf_CCHC"/>
</dbReference>
<evidence type="ECO:0000259" key="2">
    <source>
        <dbReference type="SMART" id="SM00343"/>
    </source>
</evidence>
<gene>
    <name evidence="3" type="ORF">OFUS_LOCUS5992</name>
</gene>
<dbReference type="GO" id="GO:0003676">
    <property type="term" value="F:nucleic acid binding"/>
    <property type="evidence" value="ECO:0007669"/>
    <property type="project" value="InterPro"/>
</dbReference>
<comment type="caution">
    <text evidence="3">The sequence shown here is derived from an EMBL/GenBank/DDBJ whole genome shotgun (WGS) entry which is preliminary data.</text>
</comment>
<name>A0A8S4NCX2_OWEFU</name>
<dbReference type="GO" id="GO:0008270">
    <property type="term" value="F:zinc ion binding"/>
    <property type="evidence" value="ECO:0007669"/>
    <property type="project" value="InterPro"/>
</dbReference>
<evidence type="ECO:0000256" key="1">
    <source>
        <dbReference type="SAM" id="MobiDB-lite"/>
    </source>
</evidence>
<organism evidence="3 4">
    <name type="scientific">Owenia fusiformis</name>
    <name type="common">Polychaete worm</name>
    <dbReference type="NCBI Taxonomy" id="6347"/>
    <lineage>
        <taxon>Eukaryota</taxon>
        <taxon>Metazoa</taxon>
        <taxon>Spiralia</taxon>
        <taxon>Lophotrochozoa</taxon>
        <taxon>Annelida</taxon>
        <taxon>Polychaeta</taxon>
        <taxon>Sedentaria</taxon>
        <taxon>Canalipalpata</taxon>
        <taxon>Sabellida</taxon>
        <taxon>Oweniida</taxon>
        <taxon>Oweniidae</taxon>
        <taxon>Owenia</taxon>
    </lineage>
</organism>
<dbReference type="SUPFAM" id="SSF57756">
    <property type="entry name" value="Retrovirus zinc finger-like domains"/>
    <property type="match status" value="1"/>
</dbReference>
<accession>A0A8S4NCX2</accession>
<dbReference type="InterPro" id="IPR036875">
    <property type="entry name" value="Znf_CCHC_sf"/>
</dbReference>
<dbReference type="Pfam" id="PF13472">
    <property type="entry name" value="Lipase_GDSL_2"/>
    <property type="match status" value="1"/>
</dbReference>
<dbReference type="SUPFAM" id="SSF52266">
    <property type="entry name" value="SGNH hydrolase"/>
    <property type="match status" value="1"/>
</dbReference>
<dbReference type="EMBL" id="CAIIXF020000003">
    <property type="protein sequence ID" value="CAH1779159.1"/>
    <property type="molecule type" value="Genomic_DNA"/>
</dbReference>
<dbReference type="AlphaFoldDB" id="A0A8S4NCX2"/>
<feature type="compositionally biased region" description="Polar residues" evidence="1">
    <location>
        <begin position="1"/>
        <end position="48"/>
    </location>
</feature>
<dbReference type="InterPro" id="IPR013830">
    <property type="entry name" value="SGNH_hydro"/>
</dbReference>
<dbReference type="Gene3D" id="3.40.50.12690">
    <property type="match status" value="1"/>
</dbReference>
<dbReference type="OrthoDB" id="6115627at2759"/>
<dbReference type="Proteomes" id="UP000749559">
    <property type="component" value="Unassembled WGS sequence"/>
</dbReference>
<keyword evidence="4" id="KW-1185">Reference proteome</keyword>
<dbReference type="Gene3D" id="4.10.60.10">
    <property type="entry name" value="Zinc finger, CCHC-type"/>
    <property type="match status" value="1"/>
</dbReference>
<evidence type="ECO:0000313" key="4">
    <source>
        <dbReference type="Proteomes" id="UP000749559"/>
    </source>
</evidence>
<feature type="region of interest" description="Disordered" evidence="1">
    <location>
        <begin position="1"/>
        <end position="68"/>
    </location>
</feature>
<feature type="region of interest" description="Disordered" evidence="1">
    <location>
        <begin position="344"/>
        <end position="399"/>
    </location>
</feature>
<protein>
    <recommendedName>
        <fullName evidence="2">CCHC-type domain-containing protein</fullName>
    </recommendedName>
</protein>
<feature type="domain" description="CCHC-type" evidence="2">
    <location>
        <begin position="425"/>
        <end position="441"/>
    </location>
</feature>
<dbReference type="Gene3D" id="3.40.50.12700">
    <property type="match status" value="1"/>
</dbReference>
<dbReference type="SMART" id="SM00343">
    <property type="entry name" value="ZnF_C2HC"/>
    <property type="match status" value="2"/>
</dbReference>